<protein>
    <submittedName>
        <fullName evidence="1">Uncharacterized protein</fullName>
    </submittedName>
</protein>
<dbReference type="AlphaFoldDB" id="A0A8J6FDF7"/>
<comment type="caution">
    <text evidence="1">The sequence shown here is derived from an EMBL/GenBank/DDBJ whole genome shotgun (WGS) entry which is preliminary data.</text>
</comment>
<organism evidence="1 2">
    <name type="scientific">Eleutherodactylus coqui</name>
    <name type="common">Puerto Rican coqui</name>
    <dbReference type="NCBI Taxonomy" id="57060"/>
    <lineage>
        <taxon>Eukaryota</taxon>
        <taxon>Metazoa</taxon>
        <taxon>Chordata</taxon>
        <taxon>Craniata</taxon>
        <taxon>Vertebrata</taxon>
        <taxon>Euteleostomi</taxon>
        <taxon>Amphibia</taxon>
        <taxon>Batrachia</taxon>
        <taxon>Anura</taxon>
        <taxon>Neobatrachia</taxon>
        <taxon>Hyloidea</taxon>
        <taxon>Eleutherodactylidae</taxon>
        <taxon>Eleutherodactylinae</taxon>
        <taxon>Eleutherodactylus</taxon>
        <taxon>Eleutherodactylus</taxon>
    </lineage>
</organism>
<accession>A0A8J6FDF7</accession>
<dbReference type="EMBL" id="WNTK01000004">
    <property type="protein sequence ID" value="KAG9485972.1"/>
    <property type="molecule type" value="Genomic_DNA"/>
</dbReference>
<gene>
    <name evidence="1" type="ORF">GDO78_008849</name>
</gene>
<dbReference type="Proteomes" id="UP000770717">
    <property type="component" value="Unassembled WGS sequence"/>
</dbReference>
<keyword evidence="2" id="KW-1185">Reference proteome</keyword>
<evidence type="ECO:0000313" key="1">
    <source>
        <dbReference type="EMBL" id="KAG9485972.1"/>
    </source>
</evidence>
<proteinExistence type="predicted"/>
<sequence>MPGAGNATRIYHHDQQNVVECFNFFGSKLTERIGHTLQCGTYLKGAVQMGCYLIPEQHIDQVEVSRAGHTRDGTLHLAIGTSKVLIGGNLLQRSP</sequence>
<evidence type="ECO:0000313" key="2">
    <source>
        <dbReference type="Proteomes" id="UP000770717"/>
    </source>
</evidence>
<name>A0A8J6FDF7_ELECQ</name>
<reference evidence="1" key="1">
    <citation type="thesis" date="2020" institute="ProQuest LLC" country="789 East Eisenhower Parkway, Ann Arbor, MI, USA">
        <title>Comparative Genomics and Chromosome Evolution.</title>
        <authorList>
            <person name="Mudd A.B."/>
        </authorList>
    </citation>
    <scope>NUCLEOTIDE SEQUENCE</scope>
    <source>
        <strain evidence="1">HN-11 Male</strain>
        <tissue evidence="1">Kidney and liver</tissue>
    </source>
</reference>